<dbReference type="Proteomes" id="UP000019151">
    <property type="component" value="Chromosome"/>
</dbReference>
<dbReference type="PANTHER" id="PTHR30069">
    <property type="entry name" value="TONB-DEPENDENT OUTER MEMBRANE RECEPTOR"/>
    <property type="match status" value="1"/>
</dbReference>
<dbReference type="InterPro" id="IPR036942">
    <property type="entry name" value="Beta-barrel_TonB_sf"/>
</dbReference>
<feature type="domain" description="TonB-dependent receptor plug" evidence="14">
    <location>
        <begin position="140"/>
        <end position="232"/>
    </location>
</feature>
<evidence type="ECO:0000256" key="5">
    <source>
        <dbReference type="ARBA" id="ARBA00022729"/>
    </source>
</evidence>
<dbReference type="InParanoid" id="W0RKM7"/>
<dbReference type="InterPro" id="IPR012910">
    <property type="entry name" value="Plug_dom"/>
</dbReference>
<evidence type="ECO:0000259" key="14">
    <source>
        <dbReference type="Pfam" id="PF07715"/>
    </source>
</evidence>
<dbReference type="EMBL" id="CP007128">
    <property type="protein sequence ID" value="AHG91639.1"/>
    <property type="molecule type" value="Genomic_DNA"/>
</dbReference>
<evidence type="ECO:0000256" key="10">
    <source>
        <dbReference type="RuleBase" id="RU003357"/>
    </source>
</evidence>
<comment type="subcellular location">
    <subcellularLocation>
        <location evidence="1">Cell outer membrane</location>
        <topology evidence="1">Multi-pass membrane protein</topology>
    </subcellularLocation>
</comment>
<dbReference type="Pfam" id="PF07715">
    <property type="entry name" value="Plug"/>
    <property type="match status" value="1"/>
</dbReference>
<reference evidence="15 16" key="1">
    <citation type="journal article" date="2014" name="Genome Announc.">
        <title>Genome Sequence and Methylome of Soil Bacterium Gemmatirosa kalamazoonensis KBS708T, a Member of the Rarely Cultivated Gemmatimonadetes Phylum.</title>
        <authorList>
            <person name="Debruyn J.M."/>
            <person name="Radosevich M."/>
            <person name="Wommack K.E."/>
            <person name="Polson S.W."/>
            <person name="Hauser L.J."/>
            <person name="Fawaz M.N."/>
            <person name="Korlach J."/>
            <person name="Tsai Y.C."/>
        </authorList>
    </citation>
    <scope>NUCLEOTIDE SEQUENCE [LARGE SCALE GENOMIC DNA]</scope>
    <source>
        <strain evidence="15 16">KBS708</strain>
    </source>
</reference>
<dbReference type="GO" id="GO:0009279">
    <property type="term" value="C:cell outer membrane"/>
    <property type="evidence" value="ECO:0007669"/>
    <property type="project" value="UniProtKB-SubCell"/>
</dbReference>
<feature type="signal peptide" evidence="12">
    <location>
        <begin position="1"/>
        <end position="27"/>
    </location>
</feature>
<evidence type="ECO:0000256" key="11">
    <source>
        <dbReference type="SAM" id="MobiDB-lite"/>
    </source>
</evidence>
<protein>
    <submittedName>
        <fullName evidence="15">TonB-dependent receptor plug</fullName>
    </submittedName>
</protein>
<accession>W0RKM7</accession>
<feature type="region of interest" description="Disordered" evidence="11">
    <location>
        <begin position="632"/>
        <end position="653"/>
    </location>
</feature>
<evidence type="ECO:0000256" key="8">
    <source>
        <dbReference type="ARBA" id="ARBA00023170"/>
    </source>
</evidence>
<evidence type="ECO:0000313" key="16">
    <source>
        <dbReference type="Proteomes" id="UP000019151"/>
    </source>
</evidence>
<dbReference type="Pfam" id="PF13620">
    <property type="entry name" value="CarboxypepD_reg"/>
    <property type="match status" value="1"/>
</dbReference>
<dbReference type="Pfam" id="PF00593">
    <property type="entry name" value="TonB_dep_Rec_b-barrel"/>
    <property type="match status" value="1"/>
</dbReference>
<evidence type="ECO:0000256" key="7">
    <source>
        <dbReference type="ARBA" id="ARBA00023136"/>
    </source>
</evidence>
<dbReference type="InterPro" id="IPR037066">
    <property type="entry name" value="Plug_dom_sf"/>
</dbReference>
<feature type="domain" description="TonB-dependent receptor-like beta-barrel" evidence="13">
    <location>
        <begin position="373"/>
        <end position="645"/>
    </location>
</feature>
<evidence type="ECO:0000256" key="9">
    <source>
        <dbReference type="ARBA" id="ARBA00023237"/>
    </source>
</evidence>
<evidence type="ECO:0000259" key="13">
    <source>
        <dbReference type="Pfam" id="PF00593"/>
    </source>
</evidence>
<dbReference type="PANTHER" id="PTHR30069:SF29">
    <property type="entry name" value="HEMOGLOBIN AND HEMOGLOBIN-HAPTOGLOBIN-BINDING PROTEIN 1-RELATED"/>
    <property type="match status" value="1"/>
</dbReference>
<evidence type="ECO:0000256" key="2">
    <source>
        <dbReference type="ARBA" id="ARBA00022448"/>
    </source>
</evidence>
<dbReference type="InterPro" id="IPR008969">
    <property type="entry name" value="CarboxyPept-like_regulatory"/>
</dbReference>
<keyword evidence="7 10" id="KW-0472">Membrane</keyword>
<comment type="similarity">
    <text evidence="10">Belongs to the TonB-dependent receptor family.</text>
</comment>
<dbReference type="InterPro" id="IPR039426">
    <property type="entry name" value="TonB-dep_rcpt-like"/>
</dbReference>
<evidence type="ECO:0000256" key="1">
    <source>
        <dbReference type="ARBA" id="ARBA00004571"/>
    </source>
</evidence>
<keyword evidence="16" id="KW-1185">Reference proteome</keyword>
<evidence type="ECO:0000256" key="12">
    <source>
        <dbReference type="SAM" id="SignalP"/>
    </source>
</evidence>
<evidence type="ECO:0000256" key="3">
    <source>
        <dbReference type="ARBA" id="ARBA00022452"/>
    </source>
</evidence>
<feature type="chain" id="PRO_5004794324" evidence="12">
    <location>
        <begin position="28"/>
        <end position="653"/>
    </location>
</feature>
<dbReference type="InterPro" id="IPR000531">
    <property type="entry name" value="Beta-barrel_TonB"/>
</dbReference>
<dbReference type="AlphaFoldDB" id="W0RKM7"/>
<dbReference type="Gene3D" id="2.60.40.1120">
    <property type="entry name" value="Carboxypeptidase-like, regulatory domain"/>
    <property type="match status" value="1"/>
</dbReference>
<gene>
    <name evidence="15" type="ORF">J421_4102</name>
</gene>
<dbReference type="KEGG" id="gba:J421_4102"/>
<dbReference type="RefSeq" id="WP_025413083.1">
    <property type="nucleotide sequence ID" value="NZ_CP007128.1"/>
</dbReference>
<organism evidence="15 16">
    <name type="scientific">Gemmatirosa kalamazoonensis</name>
    <dbReference type="NCBI Taxonomy" id="861299"/>
    <lineage>
        <taxon>Bacteria</taxon>
        <taxon>Pseudomonadati</taxon>
        <taxon>Gemmatimonadota</taxon>
        <taxon>Gemmatimonadia</taxon>
        <taxon>Gemmatimonadales</taxon>
        <taxon>Gemmatimonadaceae</taxon>
        <taxon>Gemmatirosa</taxon>
    </lineage>
</organism>
<keyword evidence="5 12" id="KW-0732">Signal</keyword>
<keyword evidence="9" id="KW-0998">Cell outer membrane</keyword>
<dbReference type="OrthoDB" id="9803050at2"/>
<dbReference type="STRING" id="861299.J421_4102"/>
<evidence type="ECO:0000256" key="4">
    <source>
        <dbReference type="ARBA" id="ARBA00022692"/>
    </source>
</evidence>
<keyword evidence="4" id="KW-0812">Transmembrane</keyword>
<name>W0RKM7_9BACT</name>
<dbReference type="eggNOG" id="COG4771">
    <property type="taxonomic scope" value="Bacteria"/>
</dbReference>
<sequence>MPVSPGRVLVQAQVLALALSLTMPLRAQTVPAARLDGVVTDSASGEAVRATVTLAPGGHATRTNAVGRFAFVDVAPGELTVTTTAVGYRAARTTVRLPSGTSTSIQVTLARTVRELELVRTRAERSPERAQAAAPAGPSVTSLGAREMSVIPAVGETDVLRAASLLPGIAARNDFWAGFNVRGGESDQTQVRLDGMPVFSPFHLGGLFSTFIPEAVGEVEARAGALPASHGGRLSGTLDVESSRDDRDGVHGAVDLSVISATAKLGGALGRGGSWNVAARRTYADALAAVVMEPGAFPYHFQDAQVHATTLVPGGGTVEMTAYAGLDLLEPTAASTSDVLGGEGNTFRFDWGNRLVGAALTQPLGPTAEAVQRVSWSAFSTAYDDDSTGVRLANRIGELRVSGELTRRFGRGDTTTNALRAGYELSLLRTRYDEHISSLGADELGATFVIDDTLVRQRSGARALFVEDVWTPNARLSVRPGVRVEQVRGADWRGVSPRLAVKYKVRDDLALSFATGRYAQWVHAVRNEDLPLRIVDVWFASDANVPVSTGMELVGGGELWLTGDDFVRVEAYTKRFDDLVEPASTVDPRLRPAELRRFGGTSRGVEVLVRHLATARLSGWISYSYARAPSASRRRRASGTSPRTIAATTRTWW</sequence>
<dbReference type="Gene3D" id="2.40.170.20">
    <property type="entry name" value="TonB-dependent receptor, beta-barrel domain"/>
    <property type="match status" value="1"/>
</dbReference>
<keyword evidence="8 15" id="KW-0675">Receptor</keyword>
<proteinExistence type="inferred from homology"/>
<evidence type="ECO:0000313" key="15">
    <source>
        <dbReference type="EMBL" id="AHG91639.1"/>
    </source>
</evidence>
<keyword evidence="3" id="KW-1134">Transmembrane beta strand</keyword>
<evidence type="ECO:0000256" key="6">
    <source>
        <dbReference type="ARBA" id="ARBA00023077"/>
    </source>
</evidence>
<dbReference type="SUPFAM" id="SSF56935">
    <property type="entry name" value="Porins"/>
    <property type="match status" value="1"/>
</dbReference>
<keyword evidence="2" id="KW-0813">Transport</keyword>
<dbReference type="HOGENOM" id="CLU_016599_0_0_0"/>
<dbReference type="Gene3D" id="2.170.130.10">
    <property type="entry name" value="TonB-dependent receptor, plug domain"/>
    <property type="match status" value="1"/>
</dbReference>
<keyword evidence="6 10" id="KW-0798">TonB box</keyword>
<dbReference type="SUPFAM" id="SSF49464">
    <property type="entry name" value="Carboxypeptidase regulatory domain-like"/>
    <property type="match status" value="1"/>
</dbReference>
<dbReference type="GO" id="GO:0015344">
    <property type="term" value="F:siderophore uptake transmembrane transporter activity"/>
    <property type="evidence" value="ECO:0007669"/>
    <property type="project" value="TreeGrafter"/>
</dbReference>
<dbReference type="GO" id="GO:0044718">
    <property type="term" value="P:siderophore transmembrane transport"/>
    <property type="evidence" value="ECO:0007669"/>
    <property type="project" value="TreeGrafter"/>
</dbReference>